<accession>A0A5A8DDJ2</accession>
<protein>
    <recommendedName>
        <fullName evidence="7">mannonate dehydratase</fullName>
        <ecNumber evidence="7">4.2.1.8</ecNumber>
    </recommendedName>
</protein>
<evidence type="ECO:0000256" key="2">
    <source>
        <dbReference type="ARBA" id="ARBA00001936"/>
    </source>
</evidence>
<dbReference type="Gene3D" id="3.20.20.150">
    <property type="entry name" value="Divalent-metal-dependent TIM barrel enzymes"/>
    <property type="match status" value="1"/>
</dbReference>
<evidence type="ECO:0000256" key="11">
    <source>
        <dbReference type="SAM" id="MobiDB-lite"/>
    </source>
</evidence>
<dbReference type="Pfam" id="PF03786">
    <property type="entry name" value="UxuA"/>
    <property type="match status" value="1"/>
</dbReference>
<dbReference type="GO" id="GO:0008927">
    <property type="term" value="F:mannonate dehydratase activity"/>
    <property type="evidence" value="ECO:0007669"/>
    <property type="project" value="UniProtKB-EC"/>
</dbReference>
<evidence type="ECO:0000256" key="7">
    <source>
        <dbReference type="ARBA" id="ARBA00012927"/>
    </source>
</evidence>
<comment type="catalytic activity">
    <reaction evidence="1">
        <text>D-mannonate = 2-dehydro-3-deoxy-D-gluconate + H2O</text>
        <dbReference type="Rhea" id="RHEA:20097"/>
        <dbReference type="ChEBI" id="CHEBI:15377"/>
        <dbReference type="ChEBI" id="CHEBI:17767"/>
        <dbReference type="ChEBI" id="CHEBI:57990"/>
        <dbReference type="EC" id="4.2.1.8"/>
    </reaction>
</comment>
<evidence type="ECO:0000313" key="12">
    <source>
        <dbReference type="EMBL" id="KAA0163583.1"/>
    </source>
</evidence>
<comment type="caution">
    <text evidence="12">The sequence shown here is derived from an EMBL/GenBank/DDBJ whole genome shotgun (WGS) entry which is preliminary data.</text>
</comment>
<name>A0A5A8DDJ2_CAFRO</name>
<gene>
    <name evidence="12" type="ORF">FNF31_02745</name>
</gene>
<comment type="similarity">
    <text evidence="6">Belongs to the mannonate dehydratase family.</text>
</comment>
<feature type="region of interest" description="Disordered" evidence="11">
    <location>
        <begin position="367"/>
        <end position="389"/>
    </location>
</feature>
<evidence type="ECO:0000256" key="3">
    <source>
        <dbReference type="ARBA" id="ARBA00001954"/>
    </source>
</evidence>
<keyword evidence="9" id="KW-0464">Manganese</keyword>
<dbReference type="PANTHER" id="PTHR30387:SF2">
    <property type="entry name" value="MANNONATE DEHYDRATASE"/>
    <property type="match status" value="1"/>
</dbReference>
<dbReference type="GO" id="GO:0030145">
    <property type="term" value="F:manganese ion binding"/>
    <property type="evidence" value="ECO:0007669"/>
    <property type="project" value="TreeGrafter"/>
</dbReference>
<evidence type="ECO:0000256" key="5">
    <source>
        <dbReference type="ARBA" id="ARBA00004892"/>
    </source>
</evidence>
<dbReference type="Proteomes" id="UP000325113">
    <property type="component" value="Unassembled WGS sequence"/>
</dbReference>
<evidence type="ECO:0000256" key="1">
    <source>
        <dbReference type="ARBA" id="ARBA00001794"/>
    </source>
</evidence>
<comment type="pathway">
    <text evidence="5">Carbohydrate metabolism; pentose and glucuronate interconversion.</text>
</comment>
<dbReference type="InterPro" id="IPR004628">
    <property type="entry name" value="Man_deHydtase"/>
</dbReference>
<dbReference type="InterPro" id="IPR036237">
    <property type="entry name" value="Xyl_isomerase-like_sf"/>
</dbReference>
<dbReference type="EMBL" id="VLTM01000021">
    <property type="protein sequence ID" value="KAA0163583.1"/>
    <property type="molecule type" value="Genomic_DNA"/>
</dbReference>
<feature type="compositionally biased region" description="Low complexity" evidence="11">
    <location>
        <begin position="369"/>
        <end position="389"/>
    </location>
</feature>
<evidence type="ECO:0000313" key="13">
    <source>
        <dbReference type="Proteomes" id="UP000325113"/>
    </source>
</evidence>
<keyword evidence="10" id="KW-0456">Lyase</keyword>
<dbReference type="EC" id="4.2.1.8" evidence="7"/>
<evidence type="ECO:0000256" key="8">
    <source>
        <dbReference type="ARBA" id="ARBA00023004"/>
    </source>
</evidence>
<proteinExistence type="inferred from homology"/>
<dbReference type="GO" id="GO:0042840">
    <property type="term" value="P:D-glucuronate catabolic process"/>
    <property type="evidence" value="ECO:0007669"/>
    <property type="project" value="TreeGrafter"/>
</dbReference>
<evidence type="ECO:0000256" key="6">
    <source>
        <dbReference type="ARBA" id="ARBA00007389"/>
    </source>
</evidence>
<dbReference type="AlphaFoldDB" id="A0A5A8DDJ2"/>
<keyword evidence="8" id="KW-0408">Iron</keyword>
<evidence type="ECO:0000256" key="4">
    <source>
        <dbReference type="ARBA" id="ARBA00002713"/>
    </source>
</evidence>
<comment type="function">
    <text evidence="4">Catalyzes the dehydration of D-mannonate.</text>
</comment>
<evidence type="ECO:0000256" key="10">
    <source>
        <dbReference type="ARBA" id="ARBA00023239"/>
    </source>
</evidence>
<dbReference type="GO" id="GO:0008198">
    <property type="term" value="F:ferrous iron binding"/>
    <property type="evidence" value="ECO:0007669"/>
    <property type="project" value="TreeGrafter"/>
</dbReference>
<comment type="cofactor">
    <cofactor evidence="2">
        <name>Mn(2+)</name>
        <dbReference type="ChEBI" id="CHEBI:29035"/>
    </cofactor>
</comment>
<dbReference type="SUPFAM" id="SSF51658">
    <property type="entry name" value="Xylose isomerase-like"/>
    <property type="match status" value="1"/>
</dbReference>
<evidence type="ECO:0000256" key="9">
    <source>
        <dbReference type="ARBA" id="ARBA00023211"/>
    </source>
</evidence>
<organism evidence="12 13">
    <name type="scientific">Cafeteria roenbergensis</name>
    <name type="common">Marine flagellate</name>
    <dbReference type="NCBI Taxonomy" id="33653"/>
    <lineage>
        <taxon>Eukaryota</taxon>
        <taxon>Sar</taxon>
        <taxon>Stramenopiles</taxon>
        <taxon>Bigyra</taxon>
        <taxon>Opalozoa</taxon>
        <taxon>Bicosoecida</taxon>
        <taxon>Cafeteriaceae</taxon>
        <taxon>Cafeteria</taxon>
    </lineage>
</organism>
<sequence>MYQGHYETEAGMYKDAAAVAGHVAAPPSGHPDANPNLLRPEGPQVSCLISEDPSEHELRLLAQMGVTRCFTWIERVEHETAEHLAKIKGRCAEFGVELYNVGCLRHAKNSRIILGAPDRDAAIAEFCTFVRAVGAAGIGVTTFTWEPDGVWSVASAETRGGAAGRAMDAAALESLPASHGRVFEDEELWGTMKYFLERVLPVAEASGVRLALHPNDPPMDALVCGVRPLMRTRGAFERAFALADATGHGRSLGMEFCCGCWLEGGKAFGDVYGDLEAFCRAGRVLIVHLRNVTSPLPRFVETFIDGGYGDVCRILRSMIAGSYGGTVILDHTPPFVEEAGPAAASAFAVGYMKAGIRAAQSEAERRAAEAASSAGTGSSGAAALAAPAE</sequence>
<comment type="cofactor">
    <cofactor evidence="3">
        <name>Fe(2+)</name>
        <dbReference type="ChEBI" id="CHEBI:29033"/>
    </cofactor>
</comment>
<dbReference type="PANTHER" id="PTHR30387">
    <property type="entry name" value="MANNONATE DEHYDRATASE"/>
    <property type="match status" value="1"/>
</dbReference>
<reference evidence="12 13" key="1">
    <citation type="submission" date="2019-07" db="EMBL/GenBank/DDBJ databases">
        <title>Genomes of Cafeteria roenbergensis.</title>
        <authorList>
            <person name="Fischer M.G."/>
            <person name="Hackl T."/>
            <person name="Roman M."/>
        </authorList>
    </citation>
    <scope>NUCLEOTIDE SEQUENCE [LARGE SCALE GENOMIC DNA]</scope>
    <source>
        <strain evidence="12 13">Cflag</strain>
    </source>
</reference>